<dbReference type="EMBL" id="CP019964">
    <property type="protein sequence ID" value="ASI13577.1"/>
    <property type="molecule type" value="Genomic_DNA"/>
</dbReference>
<dbReference type="GO" id="GO:0034220">
    <property type="term" value="P:monoatomic ion transmembrane transport"/>
    <property type="evidence" value="ECO:0007669"/>
    <property type="project" value="UniProtKB-KW"/>
</dbReference>
<dbReference type="KEGG" id="marh:Mia14_0244"/>
<dbReference type="InterPro" id="IPR036291">
    <property type="entry name" value="NAD(P)-bd_dom_sf"/>
</dbReference>
<reference evidence="5 6" key="1">
    <citation type="journal article" date="2017" name="Nat. Commun.">
        <title>'ARMAN' archaea depend on association with euryarchaeal host in culture and in situ.</title>
        <authorList>
            <person name="Golyshina O."/>
            <person name="Toshchakov S."/>
            <person name="Makarova K."/>
            <person name="Gavrilov S."/>
            <person name="Korzhenkov A."/>
            <person name="La Cono V."/>
            <person name="Arcadi E."/>
            <person name="Nechitaylo T."/>
            <person name="Ferrer M."/>
            <person name="Kublanov I."/>
            <person name="Wolf Y."/>
            <person name="Yakimov M."/>
            <person name="Golyshin P."/>
            <person name="Slesarev A."/>
            <person name="Kozyavkin S."/>
        </authorList>
    </citation>
    <scope>NUCLEOTIDE SEQUENCE [LARGE SCALE GENOMIC DNA]</scope>
    <source>
        <strain evidence="5 6">Mia14</strain>
    </source>
</reference>
<dbReference type="Gene3D" id="3.40.50.720">
    <property type="entry name" value="NAD(P)-binding Rossmann-like Domain"/>
    <property type="match status" value="1"/>
</dbReference>
<keyword evidence="5" id="KW-0406">Ion transport</keyword>
<dbReference type="Gene3D" id="1.10.287.70">
    <property type="match status" value="1"/>
</dbReference>
<dbReference type="GO" id="GO:0006813">
    <property type="term" value="P:potassium ion transport"/>
    <property type="evidence" value="ECO:0007669"/>
    <property type="project" value="InterPro"/>
</dbReference>
<evidence type="ECO:0000259" key="3">
    <source>
        <dbReference type="Pfam" id="PF02254"/>
    </source>
</evidence>
<dbReference type="PANTHER" id="PTHR43833">
    <property type="entry name" value="POTASSIUM CHANNEL PROTEIN 2-RELATED-RELATED"/>
    <property type="match status" value="1"/>
</dbReference>
<feature type="transmembrane region" description="Helical" evidence="2">
    <location>
        <begin position="6"/>
        <end position="29"/>
    </location>
</feature>
<keyword evidence="2" id="KW-0472">Membrane</keyword>
<sequence length="253" mass="27900">MASFSLKLIVYIILILVTIVVGSLATYTVGNYYQVFNLKKLSYLDAVYFTVTTLSTVGSNIVPDTNLGMIFETLLIISGLGVFLGALSLIAGEVMEDRMDKLTGSIVGIQKRFFKNHIVLIGTDSVNLVLAENLKKLNKNFIILSSDSNEVDKLKNLGYKAFMVDVTSEAELKKFTLEKAFEIIIDMSNSSMLLYTFLVVNSISKESDKIIIIHSQEAEKRLADLNLPANCTIINPSSLVAVNIINSLTNKPE</sequence>
<dbReference type="PANTHER" id="PTHR43833:SF9">
    <property type="entry name" value="POTASSIUM CHANNEL PROTEIN YUGO-RELATED"/>
    <property type="match status" value="1"/>
</dbReference>
<evidence type="ECO:0000259" key="4">
    <source>
        <dbReference type="Pfam" id="PF07885"/>
    </source>
</evidence>
<keyword evidence="5" id="KW-0407">Ion channel</keyword>
<keyword evidence="5" id="KW-0813">Transport</keyword>
<evidence type="ECO:0000256" key="1">
    <source>
        <dbReference type="ARBA" id="ARBA00004651"/>
    </source>
</evidence>
<comment type="subcellular location">
    <subcellularLocation>
        <location evidence="1">Cell membrane</location>
        <topology evidence="1">Multi-pass membrane protein</topology>
    </subcellularLocation>
</comment>
<keyword evidence="2" id="KW-0812">Transmembrane</keyword>
<feature type="domain" description="Potassium channel" evidence="4">
    <location>
        <begin position="15"/>
        <end position="92"/>
    </location>
</feature>
<proteinExistence type="predicted"/>
<feature type="transmembrane region" description="Helical" evidence="2">
    <location>
        <begin position="68"/>
        <end position="91"/>
    </location>
</feature>
<accession>A0A218NM83</accession>
<dbReference type="SUPFAM" id="SSF81324">
    <property type="entry name" value="Voltage-gated potassium channels"/>
    <property type="match status" value="1"/>
</dbReference>
<protein>
    <submittedName>
        <fullName evidence="5">VIC family potassium channel</fullName>
    </submittedName>
</protein>
<evidence type="ECO:0000256" key="2">
    <source>
        <dbReference type="SAM" id="Phobius"/>
    </source>
</evidence>
<dbReference type="Pfam" id="PF02254">
    <property type="entry name" value="TrkA_N"/>
    <property type="match status" value="1"/>
</dbReference>
<dbReference type="InterPro" id="IPR050721">
    <property type="entry name" value="Trk_Ktr_HKT_K-transport"/>
</dbReference>
<dbReference type="AlphaFoldDB" id="A0A218NM83"/>
<dbReference type="InterPro" id="IPR013099">
    <property type="entry name" value="K_chnl_dom"/>
</dbReference>
<evidence type="ECO:0000313" key="5">
    <source>
        <dbReference type="EMBL" id="ASI13577.1"/>
    </source>
</evidence>
<dbReference type="GeneID" id="33313802"/>
<organism evidence="5 6">
    <name type="scientific">Candidatus Mancarchaeum acidiphilum</name>
    <dbReference type="NCBI Taxonomy" id="1920749"/>
    <lineage>
        <taxon>Archaea</taxon>
        <taxon>Candidatus Micrarchaeota</taxon>
        <taxon>Candidatus Mancarchaeum</taxon>
    </lineage>
</organism>
<feature type="domain" description="RCK N-terminal" evidence="3">
    <location>
        <begin position="118"/>
        <end position="225"/>
    </location>
</feature>
<name>A0A218NM83_9ARCH</name>
<gene>
    <name evidence="5" type="ORF">Mia14_0244</name>
</gene>
<dbReference type="GO" id="GO:0005886">
    <property type="term" value="C:plasma membrane"/>
    <property type="evidence" value="ECO:0007669"/>
    <property type="project" value="UniProtKB-SubCell"/>
</dbReference>
<dbReference type="InterPro" id="IPR003148">
    <property type="entry name" value="RCK_N"/>
</dbReference>
<dbReference type="Proteomes" id="UP000197679">
    <property type="component" value="Chromosome"/>
</dbReference>
<dbReference type="Pfam" id="PF07885">
    <property type="entry name" value="Ion_trans_2"/>
    <property type="match status" value="1"/>
</dbReference>
<evidence type="ECO:0000313" key="6">
    <source>
        <dbReference type="Proteomes" id="UP000197679"/>
    </source>
</evidence>
<keyword evidence="6" id="KW-1185">Reference proteome</keyword>
<dbReference type="RefSeq" id="WP_088819740.1">
    <property type="nucleotide sequence ID" value="NZ_CP019964.1"/>
</dbReference>
<dbReference type="SUPFAM" id="SSF51735">
    <property type="entry name" value="NAD(P)-binding Rossmann-fold domains"/>
    <property type="match status" value="1"/>
</dbReference>
<keyword evidence="2" id="KW-1133">Transmembrane helix</keyword>